<evidence type="ECO:0000313" key="1">
    <source>
        <dbReference type="EMBL" id="MBB5892612.1"/>
    </source>
</evidence>
<proteinExistence type="predicted"/>
<keyword evidence="2" id="KW-1185">Reference proteome</keyword>
<name>A0A7W9NGK8_9PSEU</name>
<dbReference type="Proteomes" id="UP000585638">
    <property type="component" value="Unassembled WGS sequence"/>
</dbReference>
<evidence type="ECO:0000313" key="2">
    <source>
        <dbReference type="Proteomes" id="UP000585638"/>
    </source>
</evidence>
<comment type="caution">
    <text evidence="1">The sequence shown here is derived from an EMBL/GenBank/DDBJ whole genome shotgun (WGS) entry which is preliminary data.</text>
</comment>
<gene>
    <name evidence="1" type="ORF">BJ998_003808</name>
</gene>
<dbReference type="NCBIfam" id="TIGR04474">
    <property type="entry name" value="tcm_partner"/>
    <property type="match status" value="1"/>
</dbReference>
<dbReference type="EMBL" id="JACHIR010000001">
    <property type="protein sequence ID" value="MBB5892612.1"/>
    <property type="molecule type" value="Genomic_DNA"/>
</dbReference>
<reference evidence="1 2" key="1">
    <citation type="submission" date="2020-08" db="EMBL/GenBank/DDBJ databases">
        <title>Sequencing the genomes of 1000 actinobacteria strains.</title>
        <authorList>
            <person name="Klenk H.-P."/>
        </authorList>
    </citation>
    <scope>NUCLEOTIDE SEQUENCE [LARGE SCALE GENOMIC DNA]</scope>
    <source>
        <strain evidence="1 2">DSM 43851</strain>
    </source>
</reference>
<sequence>MFELSTDVDQLVDNRSLRRRLALRSSERVQGVSNKDGPAYAGSSLRRSIPLLGGGPMNASRTFFRERRAQAVFKHGILSRYPVVFAAKTGWRGRPVAYLDGYAGRGEYEDGSPGSPLLLSEKAEGVAAFRDVTGIYVERNHADFLNLQEVMARRGRPGDVVLEGDLRDLLPEIVTRCQGHALFAFLDPFGTALDRSQLVNQLLNRPGQAPTEVLLHISVTTVARIGGLLRKRREGGQQLKPAEQKTIEHADRFLGGTWWQHDFEPVEGSADRGNATEAALRVAATYQQGIRAATGCMSVSMPIRHKPNQLPKYLLVLFTRHPDGLWYFADAVGKAGREWEAAWRNTEYMQAKARVNESEQQSLFGADDLLPDPEPFDIDAYVRINRASWERIIEQNIQRLLEAEGPFVLAKRLDEVYAGVFGAADGPQVRAAVKSLHRSGVIQNTGVGDTFHRQTILPARPPSKATA</sequence>
<dbReference type="RefSeq" id="WP_221338058.1">
    <property type="nucleotide sequence ID" value="NZ_JACHIR010000001.1"/>
</dbReference>
<protein>
    <submittedName>
        <fullName evidence="1">Three-Cys-motif partner protein</fullName>
    </submittedName>
</protein>
<dbReference type="InterPro" id="IPR031009">
    <property type="entry name" value="Tcm_partner"/>
</dbReference>
<dbReference type="AlphaFoldDB" id="A0A7W9NGK8"/>
<accession>A0A7W9NGK8</accession>
<organism evidence="1 2">
    <name type="scientific">Kutzneria kofuensis</name>
    <dbReference type="NCBI Taxonomy" id="103725"/>
    <lineage>
        <taxon>Bacteria</taxon>
        <taxon>Bacillati</taxon>
        <taxon>Actinomycetota</taxon>
        <taxon>Actinomycetes</taxon>
        <taxon>Pseudonocardiales</taxon>
        <taxon>Pseudonocardiaceae</taxon>
        <taxon>Kutzneria</taxon>
    </lineage>
</organism>